<sequence>MTQPEEPRRYQVFVGDQLALELRGESGILVSASAPPPLPGTAPVTHLFATAVFRMAENEGELGDLLREAADLDSFLEAVRDLGYRVETGEGL</sequence>
<evidence type="ECO:0000313" key="1">
    <source>
        <dbReference type="EMBL" id="SIN93222.1"/>
    </source>
</evidence>
<dbReference type="AlphaFoldDB" id="A0A1N6FD96"/>
<keyword evidence="2" id="KW-1185">Reference proteome</keyword>
<protein>
    <submittedName>
        <fullName evidence="1">Uncharacterized protein</fullName>
    </submittedName>
</protein>
<organism evidence="1 2">
    <name type="scientific">Agromyces cerinus subsp. cerinus</name>
    <dbReference type="NCBI Taxonomy" id="232089"/>
    <lineage>
        <taxon>Bacteria</taxon>
        <taxon>Bacillati</taxon>
        <taxon>Actinomycetota</taxon>
        <taxon>Actinomycetes</taxon>
        <taxon>Micrococcales</taxon>
        <taxon>Microbacteriaceae</taxon>
        <taxon>Agromyces</taxon>
    </lineage>
</organism>
<dbReference type="STRING" id="232089.SAMN05443544_1949"/>
<dbReference type="EMBL" id="FSRJ01000002">
    <property type="protein sequence ID" value="SIN93222.1"/>
    <property type="molecule type" value="Genomic_DNA"/>
</dbReference>
<name>A0A1N6FD96_9MICO</name>
<reference evidence="2" key="1">
    <citation type="submission" date="2016-11" db="EMBL/GenBank/DDBJ databases">
        <authorList>
            <person name="Varghese N."/>
            <person name="Submissions S."/>
        </authorList>
    </citation>
    <scope>NUCLEOTIDE SEQUENCE [LARGE SCALE GENOMIC DNA]</scope>
    <source>
        <strain evidence="2">DSM 8595</strain>
    </source>
</reference>
<gene>
    <name evidence="1" type="ORF">SAMN05443544_1949</name>
</gene>
<dbReference type="RefSeq" id="WP_074260095.1">
    <property type="nucleotide sequence ID" value="NZ_FSRJ01000002.1"/>
</dbReference>
<dbReference type="OrthoDB" id="5007950at2"/>
<evidence type="ECO:0000313" key="2">
    <source>
        <dbReference type="Proteomes" id="UP000184699"/>
    </source>
</evidence>
<proteinExistence type="predicted"/>
<accession>A0A1N6FD96</accession>
<dbReference type="Proteomes" id="UP000184699">
    <property type="component" value="Unassembled WGS sequence"/>
</dbReference>